<protein>
    <recommendedName>
        <fullName evidence="5">Helix-turn-helix domain-containing protein</fullName>
    </recommendedName>
</protein>
<proteinExistence type="predicted"/>
<dbReference type="GO" id="GO:0043565">
    <property type="term" value="F:sequence-specific DNA binding"/>
    <property type="evidence" value="ECO:0007669"/>
    <property type="project" value="InterPro"/>
</dbReference>
<organism evidence="3 4">
    <name type="scientific">Actinacidiphila glaucinigra</name>
    <dbReference type="NCBI Taxonomy" id="235986"/>
    <lineage>
        <taxon>Bacteria</taxon>
        <taxon>Bacillati</taxon>
        <taxon>Actinomycetota</taxon>
        <taxon>Actinomycetes</taxon>
        <taxon>Kitasatosporales</taxon>
        <taxon>Streptomycetaceae</taxon>
        <taxon>Actinacidiphila</taxon>
    </lineage>
</organism>
<name>A0A239NV90_9ACTN</name>
<keyword evidence="2" id="KW-0732">Signal</keyword>
<keyword evidence="4" id="KW-1185">Reference proteome</keyword>
<evidence type="ECO:0000313" key="4">
    <source>
        <dbReference type="Proteomes" id="UP000198280"/>
    </source>
</evidence>
<reference evidence="3 4" key="1">
    <citation type="submission" date="2017-06" db="EMBL/GenBank/DDBJ databases">
        <authorList>
            <person name="Kim H.J."/>
            <person name="Triplett B.A."/>
        </authorList>
    </citation>
    <scope>NUCLEOTIDE SEQUENCE [LARGE SCALE GENOMIC DNA]</scope>
    <source>
        <strain evidence="3 4">CGMCC 4.1858</strain>
    </source>
</reference>
<sequence length="139" mass="14297">MPRHTLRRPVATVLAALVVAASTAGAAQLTHPGADRPAPCSRDGVHESADTVREALPRLPVAAAASGCAASGALPDKPEDRLSVADKARIVVLMAGGDARGSEVAAKYQVSEDQVAAWKGQLLLGDWFGLLRPASGTLR</sequence>
<dbReference type="Proteomes" id="UP000198280">
    <property type="component" value="Unassembled WGS sequence"/>
</dbReference>
<dbReference type="InterPro" id="IPR010921">
    <property type="entry name" value="Trp_repressor/repl_initiator"/>
</dbReference>
<dbReference type="OrthoDB" id="4326470at2"/>
<dbReference type="AlphaFoldDB" id="A0A239NV90"/>
<dbReference type="Gene3D" id="1.10.10.10">
    <property type="entry name" value="Winged helix-like DNA-binding domain superfamily/Winged helix DNA-binding domain"/>
    <property type="match status" value="1"/>
</dbReference>
<dbReference type="EMBL" id="FZOF01000052">
    <property type="protein sequence ID" value="SNT58755.1"/>
    <property type="molecule type" value="Genomic_DNA"/>
</dbReference>
<gene>
    <name evidence="3" type="ORF">SAMN05216252_1523</name>
</gene>
<feature type="signal peptide" evidence="2">
    <location>
        <begin position="1"/>
        <end position="26"/>
    </location>
</feature>
<dbReference type="SUPFAM" id="SSF48295">
    <property type="entry name" value="TrpR-like"/>
    <property type="match status" value="1"/>
</dbReference>
<evidence type="ECO:0000256" key="2">
    <source>
        <dbReference type="SAM" id="SignalP"/>
    </source>
</evidence>
<evidence type="ECO:0000313" key="3">
    <source>
        <dbReference type="EMBL" id="SNT58755.1"/>
    </source>
</evidence>
<accession>A0A239NV90</accession>
<dbReference type="InterPro" id="IPR036388">
    <property type="entry name" value="WH-like_DNA-bd_sf"/>
</dbReference>
<feature type="region of interest" description="Disordered" evidence="1">
    <location>
        <begin position="28"/>
        <end position="49"/>
    </location>
</feature>
<evidence type="ECO:0000256" key="1">
    <source>
        <dbReference type="SAM" id="MobiDB-lite"/>
    </source>
</evidence>
<feature type="chain" id="PRO_5013326095" description="Helix-turn-helix domain-containing protein" evidence="2">
    <location>
        <begin position="27"/>
        <end position="139"/>
    </location>
</feature>
<evidence type="ECO:0008006" key="5">
    <source>
        <dbReference type="Google" id="ProtNLM"/>
    </source>
</evidence>
<dbReference type="RefSeq" id="WP_089229272.1">
    <property type="nucleotide sequence ID" value="NZ_FZOF01000052.1"/>
</dbReference>